<keyword evidence="1" id="KW-1133">Transmembrane helix</keyword>
<reference evidence="2 3" key="1">
    <citation type="submission" date="2021-01" db="EMBL/GenBank/DDBJ databases">
        <title>Genomic Encyclopedia of Type Strains, Phase IV (KMG-IV): sequencing the most valuable type-strain genomes for metagenomic binning, comparative biology and taxonomic classification.</title>
        <authorList>
            <person name="Goeker M."/>
        </authorList>
    </citation>
    <scope>NUCLEOTIDE SEQUENCE [LARGE SCALE GENOMIC DNA]</scope>
    <source>
        <strain evidence="2 3">DSM 104297</strain>
    </source>
</reference>
<keyword evidence="1" id="KW-0812">Transmembrane</keyword>
<keyword evidence="3" id="KW-1185">Reference proteome</keyword>
<dbReference type="Proteomes" id="UP000809829">
    <property type="component" value="Unassembled WGS sequence"/>
</dbReference>
<proteinExistence type="predicted"/>
<name>A0ABS2QUL7_9BACI</name>
<dbReference type="EMBL" id="JAFBFC010000002">
    <property type="protein sequence ID" value="MBM7702682.1"/>
    <property type="molecule type" value="Genomic_DNA"/>
</dbReference>
<feature type="transmembrane region" description="Helical" evidence="1">
    <location>
        <begin position="6"/>
        <end position="24"/>
    </location>
</feature>
<dbReference type="InterPro" id="IPR058724">
    <property type="entry name" value="YhzF"/>
</dbReference>
<dbReference type="Pfam" id="PF26302">
    <property type="entry name" value="YhzF"/>
    <property type="match status" value="1"/>
</dbReference>
<dbReference type="RefSeq" id="WP_205185868.1">
    <property type="nucleotide sequence ID" value="NZ_JAFBFC010000002.1"/>
</dbReference>
<evidence type="ECO:0000256" key="1">
    <source>
        <dbReference type="SAM" id="Phobius"/>
    </source>
</evidence>
<evidence type="ECO:0000313" key="3">
    <source>
        <dbReference type="Proteomes" id="UP000809829"/>
    </source>
</evidence>
<gene>
    <name evidence="2" type="ORF">JOC83_001516</name>
</gene>
<feature type="transmembrane region" description="Helical" evidence="1">
    <location>
        <begin position="45"/>
        <end position="62"/>
    </location>
</feature>
<protein>
    <submittedName>
        <fullName evidence="2">Uncharacterized protein</fullName>
    </submittedName>
</protein>
<organism evidence="2 3">
    <name type="scientific">Priestia iocasae</name>
    <dbReference type="NCBI Taxonomy" id="2291674"/>
    <lineage>
        <taxon>Bacteria</taxon>
        <taxon>Bacillati</taxon>
        <taxon>Bacillota</taxon>
        <taxon>Bacilli</taxon>
        <taxon>Bacillales</taxon>
        <taxon>Bacillaceae</taxon>
        <taxon>Priestia</taxon>
    </lineage>
</organism>
<accession>A0ABS2QUL7</accession>
<sequence>MTGVIFGLFVISFLLIIATINLFLASKRTASYPPKHVLKKRAMTFGASGMVLFLLAFTLYYVT</sequence>
<comment type="caution">
    <text evidence="2">The sequence shown here is derived from an EMBL/GenBank/DDBJ whole genome shotgun (WGS) entry which is preliminary data.</text>
</comment>
<evidence type="ECO:0000313" key="2">
    <source>
        <dbReference type="EMBL" id="MBM7702682.1"/>
    </source>
</evidence>
<keyword evidence="1" id="KW-0472">Membrane</keyword>